<gene>
    <name evidence="2" type="ORF">B0T22DRAFT_504146</name>
</gene>
<dbReference type="AlphaFoldDB" id="A0AAE0XGB6"/>
<sequence length="494" mass="56375">MLVITPSHQPLIPRLPVPHAMADIKLPSISELTLLSPPLTPISSQSGLTSGTYPSTLASWRWPSPSDDDCVEAPTSLSSHYSGSSTSSQYGRGSKPTRDLSSGASIQLQVDQQQQQQQQQHTLPPISHILLIAAESGQENMKPPAVEMHRPRFIYPYGLPSPLPSPTSSLVRSPSTGFGNRTHWFRSQSLPEGPSEMQLQPTDLYSNRAGLSSRSYSGPARQTHRRTHLVQEASRGSRRCNRLEPYGEAKCRDGREARKTRDRHTLRKQKEKEEVNTGKKREAEEEDYMILDDVEDYVMADEDENYVVVDASASLDPMDPDDSKRPRQSYHGSKPKKEEKHCNKPYTFEQEIFFIYLKTDLGLTWEEVAARYMARFPKHMYGAERSVGGLNCSYYRTNSKIPAITKDGLMIFDNLDPRTDKHSYKGVKYKVKHVQCRTAEVSLLERFPEELVDERNDWVLPEHREMARDIAARRARQREEWQRAHQNSEMAVYF</sequence>
<reference evidence="2" key="2">
    <citation type="submission" date="2023-06" db="EMBL/GenBank/DDBJ databases">
        <authorList>
            <consortium name="Lawrence Berkeley National Laboratory"/>
            <person name="Haridas S."/>
            <person name="Hensen N."/>
            <person name="Bonometti L."/>
            <person name="Westerberg I."/>
            <person name="Brannstrom I.O."/>
            <person name="Guillou S."/>
            <person name="Cros-Aarteil S."/>
            <person name="Calhoun S."/>
            <person name="Kuo A."/>
            <person name="Mondo S."/>
            <person name="Pangilinan J."/>
            <person name="Riley R."/>
            <person name="Labutti K."/>
            <person name="Andreopoulos B."/>
            <person name="Lipzen A."/>
            <person name="Chen C."/>
            <person name="Yanf M."/>
            <person name="Daum C."/>
            <person name="Ng V."/>
            <person name="Clum A."/>
            <person name="Steindorff A."/>
            <person name="Ohm R."/>
            <person name="Martin F."/>
            <person name="Silar P."/>
            <person name="Natvig D."/>
            <person name="Lalanne C."/>
            <person name="Gautier V."/>
            <person name="Ament-Velasquez S.L."/>
            <person name="Kruys A."/>
            <person name="Hutchinson M.I."/>
            <person name="Powell A.J."/>
            <person name="Barry K."/>
            <person name="Miller A.N."/>
            <person name="Grigoriev I.V."/>
            <person name="Debuchy R."/>
            <person name="Gladieux P."/>
            <person name="Thoren M.H."/>
            <person name="Johannesson H."/>
        </authorList>
    </citation>
    <scope>NUCLEOTIDE SEQUENCE</scope>
    <source>
        <strain evidence="2">CBS 314.62</strain>
    </source>
</reference>
<dbReference type="EMBL" id="JAULSO010000001">
    <property type="protein sequence ID" value="KAK3692938.1"/>
    <property type="molecule type" value="Genomic_DNA"/>
</dbReference>
<name>A0AAE0XGB6_9PEZI</name>
<keyword evidence="3" id="KW-1185">Reference proteome</keyword>
<comment type="caution">
    <text evidence="2">The sequence shown here is derived from an EMBL/GenBank/DDBJ whole genome shotgun (WGS) entry which is preliminary data.</text>
</comment>
<protein>
    <submittedName>
        <fullName evidence="2">Uncharacterized protein</fullName>
    </submittedName>
</protein>
<feature type="compositionally biased region" description="Low complexity" evidence="1">
    <location>
        <begin position="76"/>
        <end position="94"/>
    </location>
</feature>
<feature type="compositionally biased region" description="Low complexity" evidence="1">
    <location>
        <begin position="107"/>
        <end position="120"/>
    </location>
</feature>
<dbReference type="Proteomes" id="UP001270362">
    <property type="component" value="Unassembled WGS sequence"/>
</dbReference>
<feature type="region of interest" description="Disordered" evidence="1">
    <location>
        <begin position="212"/>
        <end position="238"/>
    </location>
</feature>
<evidence type="ECO:0000256" key="1">
    <source>
        <dbReference type="SAM" id="MobiDB-lite"/>
    </source>
</evidence>
<feature type="region of interest" description="Disordered" evidence="1">
    <location>
        <begin position="311"/>
        <end position="341"/>
    </location>
</feature>
<proteinExistence type="predicted"/>
<reference evidence="2" key="1">
    <citation type="journal article" date="2023" name="Mol. Phylogenet. Evol.">
        <title>Genome-scale phylogeny and comparative genomics of the fungal order Sordariales.</title>
        <authorList>
            <person name="Hensen N."/>
            <person name="Bonometti L."/>
            <person name="Westerberg I."/>
            <person name="Brannstrom I.O."/>
            <person name="Guillou S."/>
            <person name="Cros-Aarteil S."/>
            <person name="Calhoun S."/>
            <person name="Haridas S."/>
            <person name="Kuo A."/>
            <person name="Mondo S."/>
            <person name="Pangilinan J."/>
            <person name="Riley R."/>
            <person name="LaButti K."/>
            <person name="Andreopoulos B."/>
            <person name="Lipzen A."/>
            <person name="Chen C."/>
            <person name="Yan M."/>
            <person name="Daum C."/>
            <person name="Ng V."/>
            <person name="Clum A."/>
            <person name="Steindorff A."/>
            <person name="Ohm R.A."/>
            <person name="Martin F."/>
            <person name="Silar P."/>
            <person name="Natvig D.O."/>
            <person name="Lalanne C."/>
            <person name="Gautier V."/>
            <person name="Ament-Velasquez S.L."/>
            <person name="Kruys A."/>
            <person name="Hutchinson M.I."/>
            <person name="Powell A.J."/>
            <person name="Barry K."/>
            <person name="Miller A.N."/>
            <person name="Grigoriev I.V."/>
            <person name="Debuchy R."/>
            <person name="Gladieux P."/>
            <person name="Hiltunen Thoren M."/>
            <person name="Johannesson H."/>
        </authorList>
    </citation>
    <scope>NUCLEOTIDE SEQUENCE</scope>
    <source>
        <strain evidence="2">CBS 314.62</strain>
    </source>
</reference>
<feature type="compositionally biased region" description="Basic and acidic residues" evidence="1">
    <location>
        <begin position="268"/>
        <end position="282"/>
    </location>
</feature>
<evidence type="ECO:0000313" key="2">
    <source>
        <dbReference type="EMBL" id="KAK3692938.1"/>
    </source>
</evidence>
<feature type="region of interest" description="Disordered" evidence="1">
    <location>
        <begin position="68"/>
        <end position="122"/>
    </location>
</feature>
<feature type="region of interest" description="Disordered" evidence="1">
    <location>
        <begin position="251"/>
        <end position="282"/>
    </location>
</feature>
<evidence type="ECO:0000313" key="3">
    <source>
        <dbReference type="Proteomes" id="UP001270362"/>
    </source>
</evidence>
<accession>A0AAE0XGB6</accession>
<organism evidence="2 3">
    <name type="scientific">Podospora appendiculata</name>
    <dbReference type="NCBI Taxonomy" id="314037"/>
    <lineage>
        <taxon>Eukaryota</taxon>
        <taxon>Fungi</taxon>
        <taxon>Dikarya</taxon>
        <taxon>Ascomycota</taxon>
        <taxon>Pezizomycotina</taxon>
        <taxon>Sordariomycetes</taxon>
        <taxon>Sordariomycetidae</taxon>
        <taxon>Sordariales</taxon>
        <taxon>Podosporaceae</taxon>
        <taxon>Podospora</taxon>
    </lineage>
</organism>